<gene>
    <name evidence="1" type="ORF">SteCoe_7575</name>
</gene>
<protein>
    <submittedName>
        <fullName evidence="1">Uncharacterized protein</fullName>
    </submittedName>
</protein>
<comment type="caution">
    <text evidence="1">The sequence shown here is derived from an EMBL/GenBank/DDBJ whole genome shotgun (WGS) entry which is preliminary data.</text>
</comment>
<organism evidence="1 2">
    <name type="scientific">Stentor coeruleus</name>
    <dbReference type="NCBI Taxonomy" id="5963"/>
    <lineage>
        <taxon>Eukaryota</taxon>
        <taxon>Sar</taxon>
        <taxon>Alveolata</taxon>
        <taxon>Ciliophora</taxon>
        <taxon>Postciliodesmatophora</taxon>
        <taxon>Heterotrichea</taxon>
        <taxon>Heterotrichida</taxon>
        <taxon>Stentoridae</taxon>
        <taxon>Stentor</taxon>
    </lineage>
</organism>
<evidence type="ECO:0000313" key="1">
    <source>
        <dbReference type="EMBL" id="OMJ90090.1"/>
    </source>
</evidence>
<dbReference type="AlphaFoldDB" id="A0A1R2CMC1"/>
<accession>A0A1R2CMC1</accession>
<proteinExistence type="predicted"/>
<name>A0A1R2CMC1_9CILI</name>
<reference evidence="1 2" key="1">
    <citation type="submission" date="2016-11" db="EMBL/GenBank/DDBJ databases">
        <title>The macronuclear genome of Stentor coeruleus: a giant cell with tiny introns.</title>
        <authorList>
            <person name="Slabodnick M."/>
            <person name="Ruby J.G."/>
            <person name="Reiff S.B."/>
            <person name="Swart E.C."/>
            <person name="Gosai S."/>
            <person name="Prabakaran S."/>
            <person name="Witkowska E."/>
            <person name="Larue G.E."/>
            <person name="Fisher S."/>
            <person name="Freeman R.M."/>
            <person name="Gunawardena J."/>
            <person name="Chu W."/>
            <person name="Stover N.A."/>
            <person name="Gregory B.D."/>
            <person name="Nowacki M."/>
            <person name="Derisi J."/>
            <person name="Roy S.W."/>
            <person name="Marshall W.F."/>
            <person name="Sood P."/>
        </authorList>
    </citation>
    <scope>NUCLEOTIDE SEQUENCE [LARGE SCALE GENOMIC DNA]</scope>
    <source>
        <strain evidence="1">WM001</strain>
    </source>
</reference>
<dbReference type="EMBL" id="MPUH01000110">
    <property type="protein sequence ID" value="OMJ90090.1"/>
    <property type="molecule type" value="Genomic_DNA"/>
</dbReference>
<sequence length="267" mass="31126">MGCGSFKSSKKVLLNDEKLISFKDFITVINANFSYQCNPFNIPCRRFKVPEEPVKLLTMNFAFLKLDKRSSQNKYFTNKLTSFLKDYLQYSNIEGYFSLCLHKICIQEYSFKLGLIVMFISILSNYDTVKIINSCPYITVDSSDSDIIKAWRDYSQTIETFYNIYVTNKTYQDLLAQIQKRVKKSDKKNSRELFKKKKYLLQAEELLSKFINSIISKKNDINSFFISYTKILPVLQELSKIAIENKVTTCEKIVHCMIKKDNTAALS</sequence>
<evidence type="ECO:0000313" key="2">
    <source>
        <dbReference type="Proteomes" id="UP000187209"/>
    </source>
</evidence>
<dbReference type="Proteomes" id="UP000187209">
    <property type="component" value="Unassembled WGS sequence"/>
</dbReference>
<keyword evidence="2" id="KW-1185">Reference proteome</keyword>